<dbReference type="GO" id="GO:0000822">
    <property type="term" value="F:inositol hexakisphosphate binding"/>
    <property type="evidence" value="ECO:0007669"/>
    <property type="project" value="TreeGrafter"/>
</dbReference>
<dbReference type="OrthoDB" id="420884at2759"/>
<keyword evidence="5" id="KW-0653">Protein transport</keyword>
<evidence type="ECO:0000256" key="1">
    <source>
        <dbReference type="ARBA" id="ARBA00004567"/>
    </source>
</evidence>
<dbReference type="GO" id="GO:0005543">
    <property type="term" value="F:phospholipid binding"/>
    <property type="evidence" value="ECO:0007669"/>
    <property type="project" value="TreeGrafter"/>
</dbReference>
<feature type="compositionally biased region" description="Basic and acidic residues" evidence="11">
    <location>
        <begin position="92"/>
        <end position="187"/>
    </location>
</feature>
<reference evidence="12" key="1">
    <citation type="submission" date="2022-11" db="EMBL/GenBank/DDBJ databases">
        <authorList>
            <person name="Petersen C."/>
        </authorList>
    </citation>
    <scope>NUCLEOTIDE SEQUENCE</scope>
    <source>
        <strain evidence="12">IBT 34128</strain>
    </source>
</reference>
<evidence type="ECO:0000256" key="2">
    <source>
        <dbReference type="ARBA" id="ARBA00011056"/>
    </source>
</evidence>
<keyword evidence="6" id="KW-0811">Translocation</keyword>
<evidence type="ECO:0000256" key="9">
    <source>
        <dbReference type="ARBA" id="ARBA00026227"/>
    </source>
</evidence>
<evidence type="ECO:0000256" key="8">
    <source>
        <dbReference type="ARBA" id="ARBA00023242"/>
    </source>
</evidence>
<comment type="similarity">
    <text evidence="2">Belongs to the GLE1 family.</text>
</comment>
<dbReference type="EMBL" id="JAPMSZ010000009">
    <property type="protein sequence ID" value="KAJ5091759.1"/>
    <property type="molecule type" value="Genomic_DNA"/>
</dbReference>
<dbReference type="Proteomes" id="UP001141434">
    <property type="component" value="Unassembled WGS sequence"/>
</dbReference>
<evidence type="ECO:0000256" key="3">
    <source>
        <dbReference type="ARBA" id="ARBA00022448"/>
    </source>
</evidence>
<evidence type="ECO:0000256" key="5">
    <source>
        <dbReference type="ARBA" id="ARBA00022927"/>
    </source>
</evidence>
<keyword evidence="3" id="KW-0813">Transport</keyword>
<keyword evidence="13" id="KW-1185">Reference proteome</keyword>
<comment type="subcellular location">
    <subcellularLocation>
        <location evidence="1">Nucleus</location>
        <location evidence="1">Nuclear pore complex</location>
    </subcellularLocation>
</comment>
<dbReference type="GeneID" id="81396325"/>
<organism evidence="12 13">
    <name type="scientific">Penicillium alfredii</name>
    <dbReference type="NCBI Taxonomy" id="1506179"/>
    <lineage>
        <taxon>Eukaryota</taxon>
        <taxon>Fungi</taxon>
        <taxon>Dikarya</taxon>
        <taxon>Ascomycota</taxon>
        <taxon>Pezizomycotina</taxon>
        <taxon>Eurotiomycetes</taxon>
        <taxon>Eurotiomycetidae</taxon>
        <taxon>Eurotiales</taxon>
        <taxon>Aspergillaceae</taxon>
        <taxon>Penicillium</taxon>
    </lineage>
</organism>
<reference evidence="12" key="2">
    <citation type="journal article" date="2023" name="IMA Fungus">
        <title>Comparative genomic study of the Penicillium genus elucidates a diverse pangenome and 15 lateral gene transfer events.</title>
        <authorList>
            <person name="Petersen C."/>
            <person name="Sorensen T."/>
            <person name="Nielsen M.R."/>
            <person name="Sondergaard T.E."/>
            <person name="Sorensen J.L."/>
            <person name="Fitzpatrick D.A."/>
            <person name="Frisvad J.C."/>
            <person name="Nielsen K.L."/>
        </authorList>
    </citation>
    <scope>NUCLEOTIDE SEQUENCE</scope>
    <source>
        <strain evidence="12">IBT 34128</strain>
    </source>
</reference>
<dbReference type="RefSeq" id="XP_056509956.1">
    <property type="nucleotide sequence ID" value="XM_056657156.1"/>
</dbReference>
<dbReference type="Pfam" id="PF07817">
    <property type="entry name" value="GLE1"/>
    <property type="match status" value="1"/>
</dbReference>
<accession>A0A9W9F1A2</accession>
<dbReference type="Gene3D" id="1.25.40.510">
    <property type="entry name" value="GLE1-like"/>
    <property type="match status" value="1"/>
</dbReference>
<dbReference type="InterPro" id="IPR038506">
    <property type="entry name" value="GLE1-like_sf"/>
</dbReference>
<gene>
    <name evidence="12" type="ORF">NUU61_006629</name>
</gene>
<keyword evidence="4" id="KW-0509">mRNA transport</keyword>
<dbReference type="AlphaFoldDB" id="A0A9W9F1A2"/>
<comment type="caution">
    <text evidence="12">The sequence shown here is derived from an EMBL/GenBank/DDBJ whole genome shotgun (WGS) entry which is preliminary data.</text>
</comment>
<name>A0A9W9F1A2_9EURO</name>
<keyword evidence="7" id="KW-0906">Nuclear pore complex</keyword>
<protein>
    <recommendedName>
        <fullName evidence="9">mRNA export factor GLE1</fullName>
    </recommendedName>
    <alternativeName>
        <fullName evidence="10">Nucleoporin GLE1</fullName>
    </alternativeName>
</protein>
<evidence type="ECO:0000256" key="7">
    <source>
        <dbReference type="ARBA" id="ARBA00023132"/>
    </source>
</evidence>
<evidence type="ECO:0000256" key="6">
    <source>
        <dbReference type="ARBA" id="ARBA00023010"/>
    </source>
</evidence>
<dbReference type="GO" id="GO:0005737">
    <property type="term" value="C:cytoplasm"/>
    <property type="evidence" value="ECO:0007669"/>
    <property type="project" value="TreeGrafter"/>
</dbReference>
<dbReference type="GO" id="GO:0044614">
    <property type="term" value="C:nuclear pore cytoplasmic filaments"/>
    <property type="evidence" value="ECO:0007669"/>
    <property type="project" value="TreeGrafter"/>
</dbReference>
<feature type="region of interest" description="Disordered" evidence="11">
    <location>
        <begin position="92"/>
        <end position="203"/>
    </location>
</feature>
<evidence type="ECO:0000256" key="11">
    <source>
        <dbReference type="SAM" id="MobiDB-lite"/>
    </source>
</evidence>
<evidence type="ECO:0000313" key="13">
    <source>
        <dbReference type="Proteomes" id="UP001141434"/>
    </source>
</evidence>
<dbReference type="GO" id="GO:0015031">
    <property type="term" value="P:protein transport"/>
    <property type="evidence" value="ECO:0007669"/>
    <property type="project" value="UniProtKB-KW"/>
</dbReference>
<dbReference type="PANTHER" id="PTHR12960:SF0">
    <property type="entry name" value="MRNA EXPORT FACTOR GLE1"/>
    <property type="match status" value="1"/>
</dbReference>
<evidence type="ECO:0000256" key="10">
    <source>
        <dbReference type="ARBA" id="ARBA00029983"/>
    </source>
</evidence>
<evidence type="ECO:0000256" key="4">
    <source>
        <dbReference type="ARBA" id="ARBA00022816"/>
    </source>
</evidence>
<keyword evidence="8" id="KW-0539">Nucleus</keyword>
<dbReference type="InterPro" id="IPR012476">
    <property type="entry name" value="GLE1"/>
</dbReference>
<dbReference type="GO" id="GO:0031369">
    <property type="term" value="F:translation initiation factor binding"/>
    <property type="evidence" value="ECO:0007669"/>
    <property type="project" value="TreeGrafter"/>
</dbReference>
<sequence length="520" mass="59682">MTRGKIHVPPLDSPSKQLILDLARDLEQVKLFNTELKKVKAYERKTFYENLDRVDREREAVHTAALDEAAAFHDRLREEAESTLREYLRAEEEERLRKEEAARREQERIEREQVEKRRREQEEAARAEAARKAQEEAEKKAAEEAERARRAAQEEKECKEKERLEAEKRKQEEAAKKAEQAKQEAEQQARSQQQQKIGGGRLTDQEIQTQERYVKLHKVLKEMRTWLRNTAKQQPAVKQAMGDMRRSIKKCVGQLRDGKGANKQQIQQIRAELEKASSIPEPSVDVRQFFAFPPERIANTENKVPALLIYGLNVFAKSLISALINEASINLTHAEPIGIVAAQIFSMDGFMYQGIHMSDILWAKYRVVCPALWGFTGNEKTEAGRQALGWWREESGGPFISEQAHLDRMTALGAGFASLTLRNFGRTQRQNPFPNTIFWSSIHKILAIPASEMPETQITLLGSMLRYSGDRILGFFGQVGLVVMRKAVLDLPPSLPRQTMSVNQLKLLKELYLREKNIDL</sequence>
<evidence type="ECO:0000313" key="12">
    <source>
        <dbReference type="EMBL" id="KAJ5091759.1"/>
    </source>
</evidence>
<proteinExistence type="inferred from homology"/>
<dbReference type="FunFam" id="1.25.40.510:FF:000004">
    <property type="entry name" value="Putative RNA export mediator Gle1"/>
    <property type="match status" value="1"/>
</dbReference>
<dbReference type="GO" id="GO:0016973">
    <property type="term" value="P:poly(A)+ mRNA export from nucleus"/>
    <property type="evidence" value="ECO:0007669"/>
    <property type="project" value="InterPro"/>
</dbReference>
<dbReference type="PANTHER" id="PTHR12960">
    <property type="entry name" value="GLE-1-RELATED"/>
    <property type="match status" value="1"/>
</dbReference>